<dbReference type="InterPro" id="IPR036097">
    <property type="entry name" value="HisK_dim/P_sf"/>
</dbReference>
<keyword evidence="8" id="KW-1185">Reference proteome</keyword>
<dbReference type="SMART" id="SM00387">
    <property type="entry name" value="HATPase_c"/>
    <property type="match status" value="1"/>
</dbReference>
<dbReference type="SUPFAM" id="SSF47384">
    <property type="entry name" value="Homodimeric domain of signal transducing histidine kinase"/>
    <property type="match status" value="1"/>
</dbReference>
<keyword evidence="5" id="KW-0902">Two-component regulatory system</keyword>
<dbReference type="Gene3D" id="2.60.120.200">
    <property type="match status" value="1"/>
</dbReference>
<protein>
    <recommendedName>
        <fullName evidence="2">histidine kinase</fullName>
        <ecNumber evidence="2">2.7.13.3</ecNumber>
    </recommendedName>
</protein>
<accession>A0A897NSU7</accession>
<comment type="catalytic activity">
    <reaction evidence="1">
        <text>ATP + protein L-histidine = ADP + protein N-phospho-L-histidine.</text>
        <dbReference type="EC" id="2.7.13.3"/>
    </reaction>
</comment>
<keyword evidence="3" id="KW-0808">Transferase</keyword>
<dbReference type="Proteomes" id="UP000663292">
    <property type="component" value="Chromosome"/>
</dbReference>
<gene>
    <name evidence="7" type="ORF">HSEST_1030</name>
</gene>
<proteinExistence type="predicted"/>
<dbReference type="Pfam" id="PF02518">
    <property type="entry name" value="HATPase_c"/>
    <property type="match status" value="1"/>
</dbReference>
<dbReference type="EC" id="2.7.13.3" evidence="2"/>
<dbReference type="Pfam" id="PF00512">
    <property type="entry name" value="HisKA"/>
    <property type="match status" value="1"/>
</dbReference>
<evidence type="ECO:0000313" key="7">
    <source>
        <dbReference type="EMBL" id="QSG14565.1"/>
    </source>
</evidence>
<keyword evidence="4 7" id="KW-0418">Kinase</keyword>
<dbReference type="InterPro" id="IPR003594">
    <property type="entry name" value="HATPase_dom"/>
</dbReference>
<dbReference type="PANTHER" id="PTHR43711">
    <property type="entry name" value="TWO-COMPONENT HISTIDINE KINASE"/>
    <property type="match status" value="1"/>
</dbReference>
<dbReference type="Gene3D" id="1.10.287.130">
    <property type="match status" value="1"/>
</dbReference>
<evidence type="ECO:0000256" key="1">
    <source>
        <dbReference type="ARBA" id="ARBA00000085"/>
    </source>
</evidence>
<dbReference type="InterPro" id="IPR050736">
    <property type="entry name" value="Sensor_HK_Regulatory"/>
</dbReference>
<dbReference type="SMART" id="SM00388">
    <property type="entry name" value="HisKA"/>
    <property type="match status" value="1"/>
</dbReference>
<dbReference type="PANTHER" id="PTHR43711:SF1">
    <property type="entry name" value="HISTIDINE KINASE 1"/>
    <property type="match status" value="1"/>
</dbReference>
<sequence>MHLARRFLAGELTVLITGSGEQAERRRETIAPGVDSRVETVAPAELPDRARKRHVACVVLSADDPRVGPDEEIDPRELATEADTPGTRPELLVHLGELDPDVIAASRSGYVTLVLETDDLPGTTERAVDRYLDRLSDSLAHDALDSLLSGLDRTTFLKDSAGTYLKYDPGSEDTTPSRVLGETETELDDKDAFGTEWDRIDRRVLSSGEPVVDEVLELGADGERFEHAQIPWTDSEGRPLGVIGYRTPVGQRETRGPQTERSRTEQLARYLAHDLKNPLVVANGHLELAKETGDESALSRVEEALERMDELIDDLSDVAEGGDVETTVHRTELASVAMSVWDRLTHDEPNVSLEIDTPESALVLARESDLRPLLENLFKNALVHGRTPSEPLTVHVGTTNDGFYVADNGPGIAPDERDRVFEDGYSTGNDRTGTGLAIVEEIADSNGWWVSVTDGESGGARFEFHDCPSIPEPEWEPAAGESLSLTDITDVGSVEQPGSASYDESADAWTVTGDGRDIWHDQNDFTFVHTTVEGPVRIEATIGDIDASGPFSKAGLMLRESIQADASHGYVGQNAERNVELLWRETADGLTSGSHLSGEEPRRMRIDRVGDRLTCSIAGPGAQWYAIDQRRIDLDSQVAVGLAVCSTVPNRTSTAVFEDVAVRRLDPGDYSESSSSSS</sequence>
<dbReference type="PROSITE" id="PS50109">
    <property type="entry name" value="HIS_KIN"/>
    <property type="match status" value="1"/>
</dbReference>
<organism evidence="7 8">
    <name type="scientific">Halapricum desulfuricans</name>
    <dbReference type="NCBI Taxonomy" id="2841257"/>
    <lineage>
        <taxon>Archaea</taxon>
        <taxon>Methanobacteriati</taxon>
        <taxon>Methanobacteriota</taxon>
        <taxon>Stenosarchaea group</taxon>
        <taxon>Halobacteria</taxon>
        <taxon>Halobacteriales</taxon>
        <taxon>Haloarculaceae</taxon>
        <taxon>Halapricum</taxon>
    </lineage>
</organism>
<dbReference type="InterPro" id="IPR036890">
    <property type="entry name" value="HATPase_C_sf"/>
</dbReference>
<feature type="domain" description="Histidine kinase" evidence="6">
    <location>
        <begin position="270"/>
        <end position="464"/>
    </location>
</feature>
<evidence type="ECO:0000256" key="3">
    <source>
        <dbReference type="ARBA" id="ARBA00022679"/>
    </source>
</evidence>
<evidence type="ECO:0000259" key="6">
    <source>
        <dbReference type="PROSITE" id="PS50109"/>
    </source>
</evidence>
<evidence type="ECO:0000313" key="8">
    <source>
        <dbReference type="Proteomes" id="UP000663292"/>
    </source>
</evidence>
<evidence type="ECO:0000256" key="4">
    <source>
        <dbReference type="ARBA" id="ARBA00022777"/>
    </source>
</evidence>
<dbReference type="CDD" id="cd00082">
    <property type="entry name" value="HisKA"/>
    <property type="match status" value="1"/>
</dbReference>
<dbReference type="GO" id="GO:0000155">
    <property type="term" value="F:phosphorelay sensor kinase activity"/>
    <property type="evidence" value="ECO:0007669"/>
    <property type="project" value="InterPro"/>
</dbReference>
<name>A0A897NSU7_9EURY</name>
<dbReference type="InterPro" id="IPR003661">
    <property type="entry name" value="HisK_dim/P_dom"/>
</dbReference>
<dbReference type="RefSeq" id="WP_229122613.1">
    <property type="nucleotide sequence ID" value="NZ_CP064791.1"/>
</dbReference>
<dbReference type="SUPFAM" id="SSF55874">
    <property type="entry name" value="ATPase domain of HSP90 chaperone/DNA topoisomerase II/histidine kinase"/>
    <property type="match status" value="1"/>
</dbReference>
<dbReference type="InterPro" id="IPR005467">
    <property type="entry name" value="His_kinase_dom"/>
</dbReference>
<dbReference type="GeneID" id="68857664"/>
<reference evidence="7 8" key="1">
    <citation type="submission" date="2020-11" db="EMBL/GenBank/DDBJ databases">
        <title>Carbohydrate-dependent, anaerobic sulfur respiration: A novel catabolism in halophilic archaea.</title>
        <authorList>
            <person name="Sorokin D.Y."/>
            <person name="Messina E."/>
            <person name="Smedile F."/>
            <person name="La Cono V."/>
            <person name="Hallsworth J.E."/>
            <person name="Yakimov M.M."/>
        </authorList>
    </citation>
    <scope>NUCLEOTIDE SEQUENCE [LARGE SCALE GENOMIC DNA]</scope>
    <source>
        <strain evidence="7 8">HSR-Est</strain>
    </source>
</reference>
<dbReference type="AlphaFoldDB" id="A0A897NSU7"/>
<evidence type="ECO:0000256" key="5">
    <source>
        <dbReference type="ARBA" id="ARBA00023012"/>
    </source>
</evidence>
<dbReference type="EMBL" id="CP064791">
    <property type="protein sequence ID" value="QSG14565.1"/>
    <property type="molecule type" value="Genomic_DNA"/>
</dbReference>
<evidence type="ECO:0000256" key="2">
    <source>
        <dbReference type="ARBA" id="ARBA00012438"/>
    </source>
</evidence>
<dbReference type="Gene3D" id="3.30.565.10">
    <property type="entry name" value="Histidine kinase-like ATPase, C-terminal domain"/>
    <property type="match status" value="1"/>
</dbReference>